<evidence type="ECO:0000313" key="2">
    <source>
        <dbReference type="Proteomes" id="UP000814128"/>
    </source>
</evidence>
<keyword evidence="2" id="KW-1185">Reference proteome</keyword>
<evidence type="ECO:0000313" key="1">
    <source>
        <dbReference type="EMBL" id="KAI0031249.1"/>
    </source>
</evidence>
<dbReference type="Proteomes" id="UP000814128">
    <property type="component" value="Unassembled WGS sequence"/>
</dbReference>
<gene>
    <name evidence="1" type="ORF">K488DRAFT_52464</name>
</gene>
<sequence length="876" mass="96073">MWERTLQDLIRGLRANKKEESKFIAQAVDEIRKEIRSKDMELKAGAVLKLTYLEMLGHDMTWASFHVVEVMSSPKYHLKTIGYLAATQSFGAETDVLMLTTNLLKKDLASSPADVAVSVNGLSHFIAPDLARDLSGDLVAMLNHSRPHVRKRAVIAVYRMLAKYPQASPYALTRLKDKLEDSDIGVVSATANAMCELVRHNPNDYLSLAPQLFHLLTTSSNNWMLIKLVKIFGFLSPHEPRLVRKLQPPITELISTTPAISLLYECVHTCIVGGMLESASGHALAETCVTKLAAFLGDLDQNLKYIALLAMVKIVPSHPHLVARYQDMILASVNDQDVSIRIRALDLLTAMASQDNIQSIVQQLLSHLVHPDAVVQTSATQSLNASLSGTTEVSLSPSKSTAYRLTLAQRILAICSQDTYSNVIDFHWYLSVLVDLAYVAGVSVGADIRDQLVDVVGRVRAVRRRAVELMVSLLSDESFIFKARDEGSCAEVLWAAAWVCGEHCGELAEPRKLIPFLIKQSVLDLAPETIAVYLQAVLKVFGVWTAELSQNWDDDSLPKVKEIVEEVIEALQTFVSSPDIEVQERAANALQLFTFIRADLLSYRPHPGSSSAFSEDPAYPKSLLLVRPLFTAYDLNPVNPLAQTAIPSPDDVDLDAWIVPPPAPEASQLVEKAIQENEHVPKRRKKGKGKAVNSTSSRAQGEDVTPVETSEERARREQARAERLERQRDDPFYIPVDKPARGPAAEDIDSIPVVHLDDMPAMSQVPSPTPRLPSLLRAPAEDTYASTGYTIDRDGEMPTDVKASPSTAVSRRPSSALTSVSKNGFAMPPAASFQEYVAEDEASKPRTPGPVKVTRVKRSGAKKRTVEAANGGAAAA</sequence>
<comment type="caution">
    <text evidence="1">The sequence shown here is derived from an EMBL/GenBank/DDBJ whole genome shotgun (WGS) entry which is preliminary data.</text>
</comment>
<reference evidence="1" key="1">
    <citation type="submission" date="2021-02" db="EMBL/GenBank/DDBJ databases">
        <authorList>
            <consortium name="DOE Joint Genome Institute"/>
            <person name="Ahrendt S."/>
            <person name="Looney B.P."/>
            <person name="Miyauchi S."/>
            <person name="Morin E."/>
            <person name="Drula E."/>
            <person name="Courty P.E."/>
            <person name="Chicoki N."/>
            <person name="Fauchery L."/>
            <person name="Kohler A."/>
            <person name="Kuo A."/>
            <person name="Labutti K."/>
            <person name="Pangilinan J."/>
            <person name="Lipzen A."/>
            <person name="Riley R."/>
            <person name="Andreopoulos W."/>
            <person name="He G."/>
            <person name="Johnson J."/>
            <person name="Barry K.W."/>
            <person name="Grigoriev I.V."/>
            <person name="Nagy L."/>
            <person name="Hibbett D."/>
            <person name="Henrissat B."/>
            <person name="Matheny P.B."/>
            <person name="Labbe J."/>
            <person name="Martin F."/>
        </authorList>
    </citation>
    <scope>NUCLEOTIDE SEQUENCE</scope>
    <source>
        <strain evidence="1">EC-137</strain>
    </source>
</reference>
<protein>
    <submittedName>
        <fullName evidence="1">Adaptin N terminal region-domain-containing protein</fullName>
    </submittedName>
</protein>
<accession>A0ACB8QHE3</accession>
<name>A0ACB8QHE3_9AGAM</name>
<organism evidence="1 2">
    <name type="scientific">Vararia minispora EC-137</name>
    <dbReference type="NCBI Taxonomy" id="1314806"/>
    <lineage>
        <taxon>Eukaryota</taxon>
        <taxon>Fungi</taxon>
        <taxon>Dikarya</taxon>
        <taxon>Basidiomycota</taxon>
        <taxon>Agaricomycotina</taxon>
        <taxon>Agaricomycetes</taxon>
        <taxon>Russulales</taxon>
        <taxon>Lachnocladiaceae</taxon>
        <taxon>Vararia</taxon>
    </lineage>
</organism>
<dbReference type="EMBL" id="MU273587">
    <property type="protein sequence ID" value="KAI0031249.1"/>
    <property type="molecule type" value="Genomic_DNA"/>
</dbReference>
<reference evidence="1" key="2">
    <citation type="journal article" date="2022" name="New Phytol.">
        <title>Evolutionary transition to the ectomycorrhizal habit in the genomes of a hyperdiverse lineage of mushroom-forming fungi.</title>
        <authorList>
            <person name="Looney B."/>
            <person name="Miyauchi S."/>
            <person name="Morin E."/>
            <person name="Drula E."/>
            <person name="Courty P.E."/>
            <person name="Kohler A."/>
            <person name="Kuo A."/>
            <person name="LaButti K."/>
            <person name="Pangilinan J."/>
            <person name="Lipzen A."/>
            <person name="Riley R."/>
            <person name="Andreopoulos W."/>
            <person name="He G."/>
            <person name="Johnson J."/>
            <person name="Nolan M."/>
            <person name="Tritt A."/>
            <person name="Barry K.W."/>
            <person name="Grigoriev I.V."/>
            <person name="Nagy L.G."/>
            <person name="Hibbett D."/>
            <person name="Henrissat B."/>
            <person name="Matheny P.B."/>
            <person name="Labbe J."/>
            <person name="Martin F.M."/>
        </authorList>
    </citation>
    <scope>NUCLEOTIDE SEQUENCE</scope>
    <source>
        <strain evidence="1">EC-137</strain>
    </source>
</reference>
<proteinExistence type="predicted"/>